<evidence type="ECO:0000256" key="3">
    <source>
        <dbReference type="SAM" id="MobiDB-lite"/>
    </source>
</evidence>
<dbReference type="InterPro" id="IPR013256">
    <property type="entry name" value="Chromatin_SPT2"/>
</dbReference>
<evidence type="ECO:0000256" key="1">
    <source>
        <dbReference type="ARBA" id="ARBA00006461"/>
    </source>
</evidence>
<evidence type="ECO:0000313" key="4">
    <source>
        <dbReference type="EMBL" id="KAF2151320.1"/>
    </source>
</evidence>
<organism evidence="4 5">
    <name type="scientific">Myriangium duriaei CBS 260.36</name>
    <dbReference type="NCBI Taxonomy" id="1168546"/>
    <lineage>
        <taxon>Eukaryota</taxon>
        <taxon>Fungi</taxon>
        <taxon>Dikarya</taxon>
        <taxon>Ascomycota</taxon>
        <taxon>Pezizomycotina</taxon>
        <taxon>Dothideomycetes</taxon>
        <taxon>Dothideomycetidae</taxon>
        <taxon>Myriangiales</taxon>
        <taxon>Myriangiaceae</taxon>
        <taxon>Myriangium</taxon>
    </lineage>
</organism>
<dbReference type="SMART" id="SM00784">
    <property type="entry name" value="SPT2"/>
    <property type="match status" value="1"/>
</dbReference>
<dbReference type="EMBL" id="ML996088">
    <property type="protein sequence ID" value="KAF2151320.1"/>
    <property type="molecule type" value="Genomic_DNA"/>
</dbReference>
<dbReference type="AlphaFoldDB" id="A0A9P4MEL3"/>
<accession>A0A9P4MEL3</accession>
<proteinExistence type="inferred from homology"/>
<sequence length="374" mass="40105">MSFLNSIMSSIGENGGTTTASPKPANITKKPLPTPKPSTSLTSPAQPRPANGRPTSGAESLKRKAETSDGAQRLKVPTSSTPKSQSPTPSRSKTSSPVQRTGLAPPPKASEPYRGTVRPASQPASAVGPGKSSSAAASAKPVPASASTATTAAAPKKGGYLAMLERAKAHQEAAKPFGQIKHQKTTEKERLSRKEKERQAAEAAAAAKKDPKPKMASKATVARGATSQTSRVKSPDAKKRKIEVEYKGTMRPVAAKPAYTGTMRTGDASVKRAHTGFNNGRSSKPPSYRYAEDYDDEEEDEEEDEDMDDYDSASSDMEAGMDEIDTEEMFSSRLAKKEDEEALREENELKRQKLERKRKLEALAAAQGKKKPKF</sequence>
<protein>
    <recommendedName>
        <fullName evidence="6">Chromatin SPT2</fullName>
    </recommendedName>
</protein>
<feature type="compositionally biased region" description="Basic and acidic residues" evidence="3">
    <location>
        <begin position="184"/>
        <end position="200"/>
    </location>
</feature>
<feature type="compositionally biased region" description="Low complexity" evidence="3">
    <location>
        <begin position="77"/>
        <end position="97"/>
    </location>
</feature>
<comment type="similarity">
    <text evidence="1">Belongs to the SPT2 family.</text>
</comment>
<name>A0A9P4MEL3_9PEZI</name>
<feature type="compositionally biased region" description="Basic and acidic residues" evidence="3">
    <location>
        <begin position="233"/>
        <end position="248"/>
    </location>
</feature>
<feature type="compositionally biased region" description="Low complexity" evidence="3">
    <location>
        <begin position="124"/>
        <end position="159"/>
    </location>
</feature>
<gene>
    <name evidence="4" type="ORF">K461DRAFT_322585</name>
</gene>
<feature type="compositionally biased region" description="Polar residues" evidence="3">
    <location>
        <begin position="276"/>
        <end position="285"/>
    </location>
</feature>
<keyword evidence="5" id="KW-1185">Reference proteome</keyword>
<dbReference type="Pfam" id="PF08243">
    <property type="entry name" value="SPT2"/>
    <property type="match status" value="1"/>
</dbReference>
<evidence type="ECO:0000256" key="2">
    <source>
        <dbReference type="ARBA" id="ARBA00023054"/>
    </source>
</evidence>
<comment type="caution">
    <text evidence="4">The sequence shown here is derived from an EMBL/GenBank/DDBJ whole genome shotgun (WGS) entry which is preliminary data.</text>
</comment>
<feature type="compositionally biased region" description="Polar residues" evidence="3">
    <location>
        <begin position="1"/>
        <end position="21"/>
    </location>
</feature>
<dbReference type="Proteomes" id="UP000799439">
    <property type="component" value="Unassembled WGS sequence"/>
</dbReference>
<feature type="compositionally biased region" description="Acidic residues" evidence="3">
    <location>
        <begin position="293"/>
        <end position="311"/>
    </location>
</feature>
<dbReference type="OrthoDB" id="5430658at2759"/>
<keyword evidence="2" id="KW-0175">Coiled coil</keyword>
<reference evidence="4" key="1">
    <citation type="journal article" date="2020" name="Stud. Mycol.">
        <title>101 Dothideomycetes genomes: a test case for predicting lifestyles and emergence of pathogens.</title>
        <authorList>
            <person name="Haridas S."/>
            <person name="Albert R."/>
            <person name="Binder M."/>
            <person name="Bloem J."/>
            <person name="Labutti K."/>
            <person name="Salamov A."/>
            <person name="Andreopoulos B."/>
            <person name="Baker S."/>
            <person name="Barry K."/>
            <person name="Bills G."/>
            <person name="Bluhm B."/>
            <person name="Cannon C."/>
            <person name="Castanera R."/>
            <person name="Culley D."/>
            <person name="Daum C."/>
            <person name="Ezra D."/>
            <person name="Gonzalez J."/>
            <person name="Henrissat B."/>
            <person name="Kuo A."/>
            <person name="Liang C."/>
            <person name="Lipzen A."/>
            <person name="Lutzoni F."/>
            <person name="Magnuson J."/>
            <person name="Mondo S."/>
            <person name="Nolan M."/>
            <person name="Ohm R."/>
            <person name="Pangilinan J."/>
            <person name="Park H.-J."/>
            <person name="Ramirez L."/>
            <person name="Alfaro M."/>
            <person name="Sun H."/>
            <person name="Tritt A."/>
            <person name="Yoshinaga Y."/>
            <person name="Zwiers L.-H."/>
            <person name="Turgeon B."/>
            <person name="Goodwin S."/>
            <person name="Spatafora J."/>
            <person name="Crous P."/>
            <person name="Grigoriev I."/>
        </authorList>
    </citation>
    <scope>NUCLEOTIDE SEQUENCE</scope>
    <source>
        <strain evidence="4">CBS 260.36</strain>
    </source>
</reference>
<evidence type="ECO:0000313" key="5">
    <source>
        <dbReference type="Proteomes" id="UP000799439"/>
    </source>
</evidence>
<feature type="region of interest" description="Disordered" evidence="3">
    <location>
        <begin position="1"/>
        <end position="355"/>
    </location>
</feature>
<feature type="compositionally biased region" description="Acidic residues" evidence="3">
    <location>
        <begin position="319"/>
        <end position="328"/>
    </location>
</feature>
<feature type="compositionally biased region" description="Basic and acidic residues" evidence="3">
    <location>
        <begin position="335"/>
        <end position="352"/>
    </location>
</feature>
<evidence type="ECO:0008006" key="6">
    <source>
        <dbReference type="Google" id="ProtNLM"/>
    </source>
</evidence>